<comment type="caution">
    <text evidence="2">The sequence shown here is derived from an EMBL/GenBank/DDBJ whole genome shotgun (WGS) entry which is preliminary data.</text>
</comment>
<protein>
    <submittedName>
        <fullName evidence="2">Uncharacterized protein</fullName>
    </submittedName>
</protein>
<dbReference type="AlphaFoldDB" id="A0A813JMH5"/>
<reference evidence="2" key="1">
    <citation type="submission" date="2021-02" db="EMBL/GenBank/DDBJ databases">
        <authorList>
            <person name="Dougan E. K."/>
            <person name="Rhodes N."/>
            <person name="Thang M."/>
            <person name="Chan C."/>
        </authorList>
    </citation>
    <scope>NUCLEOTIDE SEQUENCE</scope>
</reference>
<dbReference type="Proteomes" id="UP000626109">
    <property type="component" value="Unassembled WGS sequence"/>
</dbReference>
<name>A0A813JMH5_POLGL</name>
<dbReference type="EMBL" id="CAJNNW010025998">
    <property type="protein sequence ID" value="CAE8681834.1"/>
    <property type="molecule type" value="Genomic_DNA"/>
</dbReference>
<evidence type="ECO:0000313" key="2">
    <source>
        <dbReference type="EMBL" id="CAE8681834.1"/>
    </source>
</evidence>
<accession>A0A813JMH5</accession>
<feature type="region of interest" description="Disordered" evidence="1">
    <location>
        <begin position="93"/>
        <end position="112"/>
    </location>
</feature>
<gene>
    <name evidence="2" type="ORF">PGLA2088_LOCUS22634</name>
</gene>
<sequence>MTSPRFHDHEEQLTELAVQGLGRSARQGGSLAASFASVTQGSFAARQPAGSLASGHAGSMSARVRGQGLEVSLRGQGLEARAWKQTACSLYNKKSTATTNNHNNSNNNNNSK</sequence>
<evidence type="ECO:0000256" key="1">
    <source>
        <dbReference type="SAM" id="MobiDB-lite"/>
    </source>
</evidence>
<proteinExistence type="predicted"/>
<evidence type="ECO:0000313" key="3">
    <source>
        <dbReference type="Proteomes" id="UP000626109"/>
    </source>
</evidence>
<organism evidence="2 3">
    <name type="scientific">Polarella glacialis</name>
    <name type="common">Dinoflagellate</name>
    <dbReference type="NCBI Taxonomy" id="89957"/>
    <lineage>
        <taxon>Eukaryota</taxon>
        <taxon>Sar</taxon>
        <taxon>Alveolata</taxon>
        <taxon>Dinophyceae</taxon>
        <taxon>Suessiales</taxon>
        <taxon>Suessiaceae</taxon>
        <taxon>Polarella</taxon>
    </lineage>
</organism>